<dbReference type="KEGG" id="abat:CFX1CAM_0502"/>
<dbReference type="Proteomes" id="UP000195514">
    <property type="component" value="Chromosome I"/>
</dbReference>
<keyword evidence="4" id="KW-1185">Reference proteome</keyword>
<dbReference type="Gene3D" id="2.40.380.10">
    <property type="entry name" value="FomD-like"/>
    <property type="match status" value="1"/>
</dbReference>
<evidence type="ECO:0000256" key="1">
    <source>
        <dbReference type="ARBA" id="ARBA00022801"/>
    </source>
</evidence>
<dbReference type="RefSeq" id="WP_157891654.1">
    <property type="nucleotide sequence ID" value="NZ_LT859958.1"/>
</dbReference>
<reference evidence="4" key="1">
    <citation type="submission" date="2017-05" db="EMBL/GenBank/DDBJ databases">
        <authorList>
            <person name="Kirkegaard R."/>
            <person name="Mcilroy J S."/>
        </authorList>
    </citation>
    <scope>NUCLEOTIDE SEQUENCE [LARGE SCALE GENOMIC DNA]</scope>
</reference>
<gene>
    <name evidence="3" type="ORF">CFX1CAM_0502</name>
</gene>
<dbReference type="SUPFAM" id="SSF159234">
    <property type="entry name" value="FomD-like"/>
    <property type="match status" value="1"/>
</dbReference>
<dbReference type="InterPro" id="IPR050212">
    <property type="entry name" value="Ntdp-like"/>
</dbReference>
<protein>
    <recommendedName>
        <fullName evidence="2">DUF402 domain-containing protein</fullName>
    </recommendedName>
</protein>
<dbReference type="OrthoDB" id="4327917at2"/>
<keyword evidence="1" id="KW-0378">Hydrolase</keyword>
<name>A0A1Y6K3X3_9CHLR</name>
<dbReference type="PANTHER" id="PTHR39159">
    <property type="match status" value="1"/>
</dbReference>
<organism evidence="3 4">
    <name type="scientific">Candidatus Brevifilum fermentans</name>
    <dbReference type="NCBI Taxonomy" id="1986204"/>
    <lineage>
        <taxon>Bacteria</taxon>
        <taxon>Bacillati</taxon>
        <taxon>Chloroflexota</taxon>
        <taxon>Anaerolineae</taxon>
        <taxon>Anaerolineales</taxon>
        <taxon>Anaerolineaceae</taxon>
        <taxon>Candidatus Brevifilum</taxon>
    </lineage>
</organism>
<dbReference type="AlphaFoldDB" id="A0A1Y6K3X3"/>
<sequence length="162" mass="19120">MQPDPLNVIIRKLNTQRQETWRYEGRILSQEPDSILVEAFFNRPDLPFHGITLRENDRYLERYYSNRWYNIFEIHDRDDDQLKGWYCNVTTPAEIVPGYISYVDLALDLLVFPDGGYLVLDQDEFDALNLDAHTRRHACQALDTLLFIAQSGWLGDTIDEHR</sequence>
<accession>A0A1Y6K3X3</accession>
<dbReference type="InterPro" id="IPR007295">
    <property type="entry name" value="DUF402"/>
</dbReference>
<evidence type="ECO:0000259" key="2">
    <source>
        <dbReference type="Pfam" id="PF04167"/>
    </source>
</evidence>
<dbReference type="InterPro" id="IPR035930">
    <property type="entry name" value="FomD-like_sf"/>
</dbReference>
<proteinExistence type="predicted"/>
<feature type="domain" description="DUF402" evidence="2">
    <location>
        <begin position="24"/>
        <end position="145"/>
    </location>
</feature>
<dbReference type="EMBL" id="LT859958">
    <property type="protein sequence ID" value="SMX53568.1"/>
    <property type="molecule type" value="Genomic_DNA"/>
</dbReference>
<dbReference type="Pfam" id="PF04167">
    <property type="entry name" value="DUF402"/>
    <property type="match status" value="1"/>
</dbReference>
<dbReference type="GO" id="GO:0016787">
    <property type="term" value="F:hydrolase activity"/>
    <property type="evidence" value="ECO:0007669"/>
    <property type="project" value="UniProtKB-KW"/>
</dbReference>
<dbReference type="PANTHER" id="PTHR39159:SF1">
    <property type="entry name" value="UPF0374 PROTEIN YGAC"/>
    <property type="match status" value="1"/>
</dbReference>
<evidence type="ECO:0000313" key="4">
    <source>
        <dbReference type="Proteomes" id="UP000195514"/>
    </source>
</evidence>
<evidence type="ECO:0000313" key="3">
    <source>
        <dbReference type="EMBL" id="SMX53568.1"/>
    </source>
</evidence>